<proteinExistence type="predicted"/>
<name>A0AB74UN90_9CAUD</name>
<sequence length="33" mass="3820">MNLNLSSVLLLTSYYLLALLRNRPRAFLSPRNV</sequence>
<protein>
    <submittedName>
        <fullName evidence="1">Uncharacterized protein</fullName>
    </submittedName>
</protein>
<evidence type="ECO:0000313" key="1">
    <source>
        <dbReference type="EMBL" id="XHV14958.1"/>
    </source>
</evidence>
<reference evidence="1" key="1">
    <citation type="submission" date="2024-10" db="EMBL/GenBank/DDBJ databases">
        <authorList>
            <person name="Jemina J."/>
            <person name="Pratiankara J.K."/>
            <person name="Shobana S."/>
        </authorList>
    </citation>
    <scope>NUCLEOTIDE SEQUENCE</scope>
</reference>
<dbReference type="EMBL" id="PQ374180">
    <property type="protein sequence ID" value="XHV14958.1"/>
    <property type="molecule type" value="Genomic_DNA"/>
</dbReference>
<accession>A0AB74UN90</accession>
<organism evidence="1">
    <name type="scientific">Klebsiella phage Hope</name>
    <dbReference type="NCBI Taxonomy" id="3350564"/>
    <lineage>
        <taxon>Viruses</taxon>
        <taxon>Duplodnaviria</taxon>
        <taxon>Heunggongvirae</taxon>
        <taxon>Uroviricota</taxon>
        <taxon>Caudoviricetes</taxon>
    </lineage>
</organism>
<gene>
    <name evidence="1" type="ORF">LOLGXRTD_CDS0044</name>
</gene>